<name>A0A5C5R7C5_9ACTN</name>
<reference evidence="2 3" key="1">
    <citation type="submission" date="2019-06" db="EMBL/GenBank/DDBJ databases">
        <title>Tsukamurella conjunctivitidis sp. nov., Tsukamurella assacharolytica sp. nov. and Tsukamurella sputae sp. nov. isolated from patients with conjunctivitis, bacteraemia (lymphoma) and respiratory infection (sputum) in Hong Kong.</title>
        <authorList>
            <person name="Teng J.L.L."/>
            <person name="Lee H.H."/>
            <person name="Fong J.Y.H."/>
            <person name="Fok K.M.N."/>
            <person name="Lau S.K.P."/>
            <person name="Woo P.C.Y."/>
        </authorList>
    </citation>
    <scope>NUCLEOTIDE SEQUENCE [LARGE SCALE GENOMIC DNA]</scope>
    <source>
        <strain evidence="2 3">HKU71</strain>
    </source>
</reference>
<dbReference type="Pfam" id="PF06974">
    <property type="entry name" value="WS_DGAT_C"/>
    <property type="match status" value="1"/>
</dbReference>
<sequence>MIPSDQFLLYCFDHGDGAAPSAAQVADAVLARAPLITDLGLRIAPAPGDLEHPAWAPGEVPAVREGVACTWDAVPAAVARLFARQVDATVAPWRLHVFPRVAGAPRCVGPATVVVLQVAHALADGRRSAEIARALFGGGDSPEVRTFRPLPGRLRAARGLLGLPVALARTVTLGALAPGARAAIDRGTRAGTLPPAVAGCPRTLLNAAPDATRDVRMLVRDGGRLRAGHTVTVTALAAVSLAVERYLLVRGGTVPPELSAEVMVARARRDYERNAFGNVSVPLHPGTPAAERAERIAESLAKARERASSPLWRRVRAADDAAPSVLAALGVRAFDPTVVPATMAGATVLSSVHRGPSDLELLGGTSVFTAGFPALSPAMGLTHGVHGLGETVTVSTTSSRTAVPDPDEYAGLLAAALDEVAQGR</sequence>
<protein>
    <submittedName>
        <fullName evidence="2">DUF1298 domain-containing protein</fullName>
    </submittedName>
</protein>
<evidence type="ECO:0000313" key="2">
    <source>
        <dbReference type="EMBL" id="TWS18193.1"/>
    </source>
</evidence>
<dbReference type="AlphaFoldDB" id="A0A5C5R7C5"/>
<comment type="caution">
    <text evidence="2">The sequence shown here is derived from an EMBL/GenBank/DDBJ whole genome shotgun (WGS) entry which is preliminary data.</text>
</comment>
<dbReference type="OrthoDB" id="4370976at2"/>
<accession>A0A5C5R7C5</accession>
<dbReference type="InterPro" id="IPR009721">
    <property type="entry name" value="O-acyltransferase_WSD1_C"/>
</dbReference>
<evidence type="ECO:0000313" key="3">
    <source>
        <dbReference type="Proteomes" id="UP000317291"/>
    </source>
</evidence>
<proteinExistence type="predicted"/>
<dbReference type="RefSeq" id="WP_146563387.1">
    <property type="nucleotide sequence ID" value="NZ_VIGW01000012.1"/>
</dbReference>
<keyword evidence="3" id="KW-1185">Reference proteome</keyword>
<gene>
    <name evidence="2" type="ORF">FK529_16945</name>
</gene>
<dbReference type="Proteomes" id="UP000317291">
    <property type="component" value="Unassembled WGS sequence"/>
</dbReference>
<feature type="domain" description="O-acyltransferase WSD1 C-terminal" evidence="1">
    <location>
        <begin position="274"/>
        <end position="419"/>
    </location>
</feature>
<organism evidence="2 3">
    <name type="scientific">Tsukamurella asaccharolytica</name>
    <dbReference type="NCBI Taxonomy" id="2592067"/>
    <lineage>
        <taxon>Bacteria</taxon>
        <taxon>Bacillati</taxon>
        <taxon>Actinomycetota</taxon>
        <taxon>Actinomycetes</taxon>
        <taxon>Mycobacteriales</taxon>
        <taxon>Tsukamurellaceae</taxon>
        <taxon>Tsukamurella</taxon>
    </lineage>
</organism>
<dbReference type="EMBL" id="VIGW01000012">
    <property type="protein sequence ID" value="TWS18193.1"/>
    <property type="molecule type" value="Genomic_DNA"/>
</dbReference>
<evidence type="ECO:0000259" key="1">
    <source>
        <dbReference type="Pfam" id="PF06974"/>
    </source>
</evidence>